<feature type="coiled-coil region" evidence="1">
    <location>
        <begin position="67"/>
        <end position="136"/>
    </location>
</feature>
<dbReference type="Proteomes" id="UP000400924">
    <property type="component" value="Unassembled WGS sequence"/>
</dbReference>
<dbReference type="AlphaFoldDB" id="A0A5N8XCU8"/>
<organism evidence="3 4">
    <name type="scientific">Streptomyces spongiae</name>
    <dbReference type="NCBI Taxonomy" id="565072"/>
    <lineage>
        <taxon>Bacteria</taxon>
        <taxon>Bacillati</taxon>
        <taxon>Actinomycetota</taxon>
        <taxon>Actinomycetes</taxon>
        <taxon>Kitasatosporales</taxon>
        <taxon>Streptomycetaceae</taxon>
        <taxon>Streptomyces</taxon>
    </lineage>
</organism>
<evidence type="ECO:0000256" key="2">
    <source>
        <dbReference type="SAM" id="MobiDB-lite"/>
    </source>
</evidence>
<gene>
    <name evidence="3" type="ORF">FNH08_03915</name>
</gene>
<evidence type="ECO:0000313" key="3">
    <source>
        <dbReference type="EMBL" id="MPY56355.1"/>
    </source>
</evidence>
<name>A0A5N8XCU8_9ACTN</name>
<feature type="region of interest" description="Disordered" evidence="2">
    <location>
        <begin position="422"/>
        <end position="466"/>
    </location>
</feature>
<sequence>MSGRKRIQVDESEWYRLQREASRHKDVIRNLPALIREVRRQTEDDLERVFGVIEDRQRSVEQAFEGLSEQTRRLETETQERLRAQARRTAEELRATAGELRKETREQLAEQESRLRAEIEAERQQRRRDIRRIDSELGELVEDRERAAVLAREALSDARTLHNLIRGTLPHEQYAPGRLDGLEVTLDRAQVNIAQGRFDAALATAQGARQELGELRLDVEHRELERQTLRVYAREGLLLIERLVEDSARQTARDEKDEALEGFDLDVDYWTHGELTALLEETEALRRRVEDEERPPSADELRDVLRDRAPALRERLERIVERAGRRQFASQERVNLAESVVRALERMTAYELDATTYAGGDQRDAYFARLVHGNRNAIVVEVAPAAPDSGASVLRVLSYDHDTASSTELEERGVELTRALREHGIPAADPQEEPGRPDPAYTDFDALSRRRALPSTATDTQTATEG</sequence>
<keyword evidence="1" id="KW-0175">Coiled coil</keyword>
<accession>A0A5N8XCU8</accession>
<feature type="compositionally biased region" description="Polar residues" evidence="2">
    <location>
        <begin position="455"/>
        <end position="466"/>
    </location>
</feature>
<proteinExistence type="predicted"/>
<dbReference type="EMBL" id="VJZC01000013">
    <property type="protein sequence ID" value="MPY56355.1"/>
    <property type="molecule type" value="Genomic_DNA"/>
</dbReference>
<comment type="caution">
    <text evidence="3">The sequence shown here is derived from an EMBL/GenBank/DDBJ whole genome shotgun (WGS) entry which is preliminary data.</text>
</comment>
<evidence type="ECO:0000256" key="1">
    <source>
        <dbReference type="SAM" id="Coils"/>
    </source>
</evidence>
<dbReference type="RefSeq" id="WP_152769827.1">
    <property type="nucleotide sequence ID" value="NZ_VJZC01000013.1"/>
</dbReference>
<evidence type="ECO:0000313" key="4">
    <source>
        <dbReference type="Proteomes" id="UP000400924"/>
    </source>
</evidence>
<keyword evidence="4" id="KW-1185">Reference proteome</keyword>
<protein>
    <submittedName>
        <fullName evidence="3">Uncharacterized protein</fullName>
    </submittedName>
</protein>
<dbReference type="OrthoDB" id="3462345at2"/>
<reference evidence="3 4" key="1">
    <citation type="submission" date="2019-07" db="EMBL/GenBank/DDBJ databases">
        <title>New species of Amycolatopsis and Streptomyces.</title>
        <authorList>
            <person name="Duangmal K."/>
            <person name="Teo W.F.A."/>
            <person name="Lipun K."/>
        </authorList>
    </citation>
    <scope>NUCLEOTIDE SEQUENCE [LARGE SCALE GENOMIC DNA]</scope>
    <source>
        <strain evidence="3 4">NBRC 106415</strain>
    </source>
</reference>